<protein>
    <recommendedName>
        <fullName evidence="3">Lasso peptide</fullName>
    </recommendedName>
</protein>
<dbReference type="RefSeq" id="WP_127085788.1">
    <property type="nucleotide sequence ID" value="NZ_RSCL01000025.1"/>
</dbReference>
<organism evidence="1 2">
    <name type="scientific">Dulcicalothrix desertica PCC 7102</name>
    <dbReference type="NCBI Taxonomy" id="232991"/>
    <lineage>
        <taxon>Bacteria</taxon>
        <taxon>Bacillati</taxon>
        <taxon>Cyanobacteriota</taxon>
        <taxon>Cyanophyceae</taxon>
        <taxon>Nostocales</taxon>
        <taxon>Calotrichaceae</taxon>
        <taxon>Dulcicalothrix</taxon>
    </lineage>
</organism>
<name>A0A433V2E1_9CYAN</name>
<dbReference type="AlphaFoldDB" id="A0A433V2E1"/>
<proteinExistence type="predicted"/>
<sequence>MKRNYMAPTLTSHGNVSEITQILGKPLRTDFVNVNGTPISGGDDIGSRDINCTSFPGSCE</sequence>
<evidence type="ECO:0000313" key="2">
    <source>
        <dbReference type="Proteomes" id="UP000271624"/>
    </source>
</evidence>
<keyword evidence="2" id="KW-1185">Reference proteome</keyword>
<dbReference type="OrthoDB" id="518161at2"/>
<evidence type="ECO:0000313" key="1">
    <source>
        <dbReference type="EMBL" id="RUT00263.1"/>
    </source>
</evidence>
<comment type="caution">
    <text evidence="1">The sequence shown here is derived from an EMBL/GenBank/DDBJ whole genome shotgun (WGS) entry which is preliminary data.</text>
</comment>
<dbReference type="EMBL" id="RSCL01000025">
    <property type="protein sequence ID" value="RUT00263.1"/>
    <property type="molecule type" value="Genomic_DNA"/>
</dbReference>
<evidence type="ECO:0008006" key="3">
    <source>
        <dbReference type="Google" id="ProtNLM"/>
    </source>
</evidence>
<reference evidence="1" key="1">
    <citation type="submission" date="2018-12" db="EMBL/GenBank/DDBJ databases">
        <authorList>
            <person name="Will S."/>
            <person name="Neumann-Schaal M."/>
            <person name="Henke P."/>
        </authorList>
    </citation>
    <scope>NUCLEOTIDE SEQUENCE</scope>
    <source>
        <strain evidence="1">PCC 7102</strain>
    </source>
</reference>
<accession>A0A433V2E1</accession>
<dbReference type="NCBIfam" id="NF033521">
    <property type="entry name" value="lasso_leader_L3"/>
    <property type="match status" value="1"/>
</dbReference>
<gene>
    <name evidence="1" type="ORF">DSM106972_077110</name>
</gene>
<dbReference type="NCBIfam" id="NF033528">
    <property type="entry name" value="lasso_cyano"/>
    <property type="match status" value="1"/>
</dbReference>
<dbReference type="Proteomes" id="UP000271624">
    <property type="component" value="Unassembled WGS sequence"/>
</dbReference>
<reference evidence="1" key="2">
    <citation type="journal article" date="2019" name="Genome Biol. Evol.">
        <title>Day and night: Metabolic profiles and evolutionary relationships of six axenic non-marine cyanobacteria.</title>
        <authorList>
            <person name="Will S.E."/>
            <person name="Henke P."/>
            <person name="Boedeker C."/>
            <person name="Huang S."/>
            <person name="Brinkmann H."/>
            <person name="Rohde M."/>
            <person name="Jarek M."/>
            <person name="Friedl T."/>
            <person name="Seufert S."/>
            <person name="Schumacher M."/>
            <person name="Overmann J."/>
            <person name="Neumann-Schaal M."/>
            <person name="Petersen J."/>
        </authorList>
    </citation>
    <scope>NUCLEOTIDE SEQUENCE [LARGE SCALE GENOMIC DNA]</scope>
    <source>
        <strain evidence="1">PCC 7102</strain>
    </source>
</reference>